<evidence type="ECO:0000259" key="2">
    <source>
        <dbReference type="Pfam" id="PF09648"/>
    </source>
</evidence>
<proteinExistence type="predicted"/>
<keyword evidence="1" id="KW-0472">Membrane</keyword>
<sequence length="263" mass="30730">MDWSKIKTIFIFAFFVLDGFLLFWVLDKQNEEKLPMMNEASFEEQLTASEIVVENIDTNVNKKQFFIDAIPKEFNLDELSQLEDQDVILENELEVIISTFNEPIPIVNEINQESMAPILSEKVLFGEHYIFWEYDKLNNKVVYYQTYKNFPLFNNQSGRIIFTLNENNEVVGYKQTMLDSFEEYGEQNIIEEMKALETLHANGKLKPGSVVKSVELGYYTRVQLSSQVLAPTWHFEINEQDDLFVNAIEGRIIEMNESNTITE</sequence>
<evidence type="ECO:0000313" key="3">
    <source>
        <dbReference type="EMBL" id="GAA0334791.1"/>
    </source>
</evidence>
<name>A0ABN0WF56_9BACI</name>
<dbReference type="InterPro" id="IPR018604">
    <property type="entry name" value="YycI-like"/>
</dbReference>
<keyword evidence="1" id="KW-1133">Transmembrane helix</keyword>
<feature type="domain" description="Regulatory protein YycH-like" evidence="2">
    <location>
        <begin position="40"/>
        <end position="248"/>
    </location>
</feature>
<keyword evidence="4" id="KW-1185">Reference proteome</keyword>
<dbReference type="RefSeq" id="WP_343799880.1">
    <property type="nucleotide sequence ID" value="NZ_BAAADJ010000024.1"/>
</dbReference>
<dbReference type="Proteomes" id="UP001500782">
    <property type="component" value="Unassembled WGS sequence"/>
</dbReference>
<evidence type="ECO:0000256" key="1">
    <source>
        <dbReference type="SAM" id="Phobius"/>
    </source>
</evidence>
<dbReference type="Gene3D" id="2.40.128.690">
    <property type="entry name" value="YycH protein, domain 3-like"/>
    <property type="match status" value="1"/>
</dbReference>
<gene>
    <name evidence="3" type="ORF">GCM10008967_27000</name>
</gene>
<dbReference type="EMBL" id="BAAADJ010000024">
    <property type="protein sequence ID" value="GAA0334791.1"/>
    <property type="molecule type" value="Genomic_DNA"/>
</dbReference>
<dbReference type="Pfam" id="PF09648">
    <property type="entry name" value="YycI"/>
    <property type="match status" value="1"/>
</dbReference>
<comment type="caution">
    <text evidence="3">The sequence shown here is derived from an EMBL/GenBank/DDBJ whole genome shotgun (WGS) entry which is preliminary data.</text>
</comment>
<keyword evidence="1" id="KW-0812">Transmembrane</keyword>
<reference evidence="3 4" key="1">
    <citation type="journal article" date="2019" name="Int. J. Syst. Evol. Microbiol.">
        <title>The Global Catalogue of Microorganisms (GCM) 10K type strain sequencing project: providing services to taxonomists for standard genome sequencing and annotation.</title>
        <authorList>
            <consortium name="The Broad Institute Genomics Platform"/>
            <consortium name="The Broad Institute Genome Sequencing Center for Infectious Disease"/>
            <person name="Wu L."/>
            <person name="Ma J."/>
        </authorList>
    </citation>
    <scope>NUCLEOTIDE SEQUENCE [LARGE SCALE GENOMIC DNA]</scope>
    <source>
        <strain evidence="3 4">JCM 9731</strain>
    </source>
</reference>
<evidence type="ECO:0000313" key="4">
    <source>
        <dbReference type="Proteomes" id="UP001500782"/>
    </source>
</evidence>
<feature type="transmembrane region" description="Helical" evidence="1">
    <location>
        <begin position="6"/>
        <end position="26"/>
    </location>
</feature>
<protein>
    <submittedName>
        <fullName evidence="3">Two-component system regulatory protein YycI</fullName>
    </submittedName>
</protein>
<accession>A0ABN0WF56</accession>
<organism evidence="3 4">
    <name type="scientific">Bacillus carboniphilus</name>
    <dbReference type="NCBI Taxonomy" id="86663"/>
    <lineage>
        <taxon>Bacteria</taxon>
        <taxon>Bacillati</taxon>
        <taxon>Bacillota</taxon>
        <taxon>Bacilli</taxon>
        <taxon>Bacillales</taxon>
        <taxon>Bacillaceae</taxon>
        <taxon>Bacillus</taxon>
    </lineage>
</organism>